<protein>
    <submittedName>
        <fullName evidence="2">Uncharacterized protein</fullName>
    </submittedName>
</protein>
<feature type="region of interest" description="Disordered" evidence="1">
    <location>
        <begin position="18"/>
        <end position="134"/>
    </location>
</feature>
<feature type="compositionally biased region" description="Basic and acidic residues" evidence="1">
    <location>
        <begin position="73"/>
        <end position="92"/>
    </location>
</feature>
<feature type="compositionally biased region" description="Polar residues" evidence="1">
    <location>
        <begin position="113"/>
        <end position="125"/>
    </location>
</feature>
<dbReference type="GeneID" id="83207977"/>
<dbReference type="Proteomes" id="UP001234581">
    <property type="component" value="Unassembled WGS sequence"/>
</dbReference>
<evidence type="ECO:0000313" key="2">
    <source>
        <dbReference type="EMBL" id="KAJ8663316.1"/>
    </source>
</evidence>
<organism evidence="2 3">
    <name type="scientific">Lichtheimia ornata</name>
    <dbReference type="NCBI Taxonomy" id="688661"/>
    <lineage>
        <taxon>Eukaryota</taxon>
        <taxon>Fungi</taxon>
        <taxon>Fungi incertae sedis</taxon>
        <taxon>Mucoromycota</taxon>
        <taxon>Mucoromycotina</taxon>
        <taxon>Mucoromycetes</taxon>
        <taxon>Mucorales</taxon>
        <taxon>Lichtheimiaceae</taxon>
        <taxon>Lichtheimia</taxon>
    </lineage>
</organism>
<dbReference type="AlphaFoldDB" id="A0AAD8DIF5"/>
<evidence type="ECO:0000313" key="3">
    <source>
        <dbReference type="Proteomes" id="UP001234581"/>
    </source>
</evidence>
<dbReference type="EMBL" id="JARTCD010000002">
    <property type="protein sequence ID" value="KAJ8663316.1"/>
    <property type="molecule type" value="Genomic_DNA"/>
</dbReference>
<name>A0AAD8DIF5_9FUNG</name>
<proteinExistence type="predicted"/>
<reference evidence="2 3" key="1">
    <citation type="submission" date="2023-03" db="EMBL/GenBank/DDBJ databases">
        <title>Genome sequence of Lichtheimia ornata CBS 291.66.</title>
        <authorList>
            <person name="Mohabir J.T."/>
            <person name="Shea T.P."/>
            <person name="Kurbessoian T."/>
            <person name="Berby B."/>
            <person name="Fontaine J."/>
            <person name="Livny J."/>
            <person name="Gnirke A."/>
            <person name="Stajich J.E."/>
            <person name="Cuomo C.A."/>
        </authorList>
    </citation>
    <scope>NUCLEOTIDE SEQUENCE [LARGE SCALE GENOMIC DNA]</scope>
    <source>
        <strain evidence="2">CBS 291.66</strain>
    </source>
</reference>
<accession>A0AAD8DIF5</accession>
<dbReference type="RefSeq" id="XP_058348228.1">
    <property type="nucleotide sequence ID" value="XM_058480664.1"/>
</dbReference>
<sequence>MVDSLTDSQLLDTYPTTASAINSTNDQHTDTASQPDVEDQHKKSTNVTKDSSNPTTDNADNRMIIDTTSTLVDNDHRMNDNNDPIIDHDQHQQHTRQHLRNQNLIQHPAHVSRNMSQQRLQQSAGESPDPQHHQ</sequence>
<gene>
    <name evidence="2" type="ORF">O0I10_000555</name>
</gene>
<comment type="caution">
    <text evidence="2">The sequence shown here is derived from an EMBL/GenBank/DDBJ whole genome shotgun (WGS) entry which is preliminary data.</text>
</comment>
<evidence type="ECO:0000256" key="1">
    <source>
        <dbReference type="SAM" id="MobiDB-lite"/>
    </source>
</evidence>
<keyword evidence="3" id="KW-1185">Reference proteome</keyword>
<feature type="compositionally biased region" description="Polar residues" evidence="1">
    <location>
        <begin position="18"/>
        <end position="34"/>
    </location>
</feature>
<feature type="compositionally biased region" description="Polar residues" evidence="1">
    <location>
        <begin position="45"/>
        <end position="58"/>
    </location>
</feature>